<protein>
    <submittedName>
        <fullName evidence="1">Uncharacterized protein</fullName>
    </submittedName>
</protein>
<evidence type="ECO:0000313" key="1">
    <source>
        <dbReference type="EMBL" id="MBD2501467.1"/>
    </source>
</evidence>
<dbReference type="Proteomes" id="UP000661112">
    <property type="component" value="Unassembled WGS sequence"/>
</dbReference>
<evidence type="ECO:0000313" key="2">
    <source>
        <dbReference type="Proteomes" id="UP000661112"/>
    </source>
</evidence>
<name>A0ABR8D2V7_9NOST</name>
<proteinExistence type="predicted"/>
<dbReference type="EMBL" id="JACJSG010000015">
    <property type="protein sequence ID" value="MBD2501467.1"/>
    <property type="molecule type" value="Genomic_DNA"/>
</dbReference>
<organism evidence="1 2">
    <name type="scientific">Anabaena azotica FACHB-119</name>
    <dbReference type="NCBI Taxonomy" id="947527"/>
    <lineage>
        <taxon>Bacteria</taxon>
        <taxon>Bacillati</taxon>
        <taxon>Cyanobacteriota</taxon>
        <taxon>Cyanophyceae</taxon>
        <taxon>Nostocales</taxon>
        <taxon>Nostocaceae</taxon>
        <taxon>Anabaena</taxon>
        <taxon>Anabaena azotica</taxon>
    </lineage>
</organism>
<dbReference type="RefSeq" id="WP_190472340.1">
    <property type="nucleotide sequence ID" value="NZ_JACJSG010000015.1"/>
</dbReference>
<sequence>MANCPCCSNQMLFPARAQKTNWFCRTCWQEMPNLNPEENRSFLGFAIKLVSALQ</sequence>
<gene>
    <name evidence="1" type="ORF">H6G83_12795</name>
</gene>
<accession>A0ABR8D2V7</accession>
<keyword evidence="2" id="KW-1185">Reference proteome</keyword>
<comment type="caution">
    <text evidence="1">The sequence shown here is derived from an EMBL/GenBank/DDBJ whole genome shotgun (WGS) entry which is preliminary data.</text>
</comment>
<reference evidence="1 2" key="1">
    <citation type="journal article" date="2020" name="ISME J.">
        <title>Comparative genomics reveals insights into cyanobacterial evolution and habitat adaptation.</title>
        <authorList>
            <person name="Chen M.Y."/>
            <person name="Teng W.K."/>
            <person name="Zhao L."/>
            <person name="Hu C.X."/>
            <person name="Zhou Y.K."/>
            <person name="Han B.P."/>
            <person name="Song L.R."/>
            <person name="Shu W.S."/>
        </authorList>
    </citation>
    <scope>NUCLEOTIDE SEQUENCE [LARGE SCALE GENOMIC DNA]</scope>
    <source>
        <strain evidence="1 2">FACHB-119</strain>
    </source>
</reference>